<dbReference type="EMBL" id="CM046126">
    <property type="protein sequence ID" value="KAI8427193.1"/>
    <property type="molecule type" value="Genomic_DNA"/>
</dbReference>
<name>A0ACC0JSQ9_CHOFU</name>
<sequence>MGEGRRNQLYARSVSMGASRNPLPTKQENLYSEDVTKHIEVVTITEEERLEEFRECWQSRQHMRHTCRHCALGFVLEDAYVMHMKSHSPEAGSHVCDICQCRSKSADILYRHRLRHHRRYRCTRCRKLHKDKETAASHVMTYHTRLAFTCPHCGKGFKRPAYLKKHVAQQHVKSERHSCPAPDCGRVFHDKAALRSHHRRHNDETHRVVEQPVICDTCSRKFPSKGHLRRHIVVHQTERGLPCPHCGAEYTTERGLRLHISNQHSGRASAAHAQCPSCARTCTTPALLRLHIRRMHSDRTKKYQCDECKRWYYSKGEVRAHIQWSHSRSRAPAHACRCGQVFRTRTRLRNHINLHHLKIEPERTHFCHCGKAFSSKSVLARHMKSHDGLTYPCPECGLRFKSEPYVKVHHQLKHLNMTRAEIKALKKPREVHFLEGDKIKTVVLTGTKRERKKKIKEAEISEDVMFEQDKLSVPLFDFVELKMEID</sequence>
<reference evidence="1 2" key="1">
    <citation type="journal article" date="2022" name="Genome Biol. Evol.">
        <title>The Spruce Budworm Genome: Reconstructing the Evolutionary History of Antifreeze Proteins.</title>
        <authorList>
            <person name="Beliveau C."/>
            <person name="Gagne P."/>
            <person name="Picq S."/>
            <person name="Vernygora O."/>
            <person name="Keeling C.I."/>
            <person name="Pinkney K."/>
            <person name="Doucet D."/>
            <person name="Wen F."/>
            <person name="Johnston J.S."/>
            <person name="Maaroufi H."/>
            <person name="Boyle B."/>
            <person name="Laroche J."/>
            <person name="Dewar K."/>
            <person name="Juretic N."/>
            <person name="Blackburn G."/>
            <person name="Nisole A."/>
            <person name="Brunet B."/>
            <person name="Brandao M."/>
            <person name="Lumley L."/>
            <person name="Duan J."/>
            <person name="Quan G."/>
            <person name="Lucarotti C.J."/>
            <person name="Roe A.D."/>
            <person name="Sperling F.A.H."/>
            <person name="Levesque R.C."/>
            <person name="Cusson M."/>
        </authorList>
    </citation>
    <scope>NUCLEOTIDE SEQUENCE [LARGE SCALE GENOMIC DNA]</scope>
    <source>
        <strain evidence="1">Glfc:IPQL:Cfum</strain>
    </source>
</reference>
<protein>
    <submittedName>
        <fullName evidence="1">Uncharacterized protein</fullName>
    </submittedName>
</protein>
<dbReference type="Proteomes" id="UP001064048">
    <property type="component" value="Chromosome 26"/>
</dbReference>
<evidence type="ECO:0000313" key="2">
    <source>
        <dbReference type="Proteomes" id="UP001064048"/>
    </source>
</evidence>
<gene>
    <name evidence="1" type="ORF">MSG28_014796</name>
</gene>
<keyword evidence="2" id="KW-1185">Reference proteome</keyword>
<comment type="caution">
    <text evidence="1">The sequence shown here is derived from an EMBL/GenBank/DDBJ whole genome shotgun (WGS) entry which is preliminary data.</text>
</comment>
<accession>A0ACC0JSQ9</accession>
<evidence type="ECO:0000313" key="1">
    <source>
        <dbReference type="EMBL" id="KAI8427193.1"/>
    </source>
</evidence>
<organism evidence="1 2">
    <name type="scientific">Choristoneura fumiferana</name>
    <name type="common">Spruce budworm moth</name>
    <name type="synonym">Archips fumiferana</name>
    <dbReference type="NCBI Taxonomy" id="7141"/>
    <lineage>
        <taxon>Eukaryota</taxon>
        <taxon>Metazoa</taxon>
        <taxon>Ecdysozoa</taxon>
        <taxon>Arthropoda</taxon>
        <taxon>Hexapoda</taxon>
        <taxon>Insecta</taxon>
        <taxon>Pterygota</taxon>
        <taxon>Neoptera</taxon>
        <taxon>Endopterygota</taxon>
        <taxon>Lepidoptera</taxon>
        <taxon>Glossata</taxon>
        <taxon>Ditrysia</taxon>
        <taxon>Tortricoidea</taxon>
        <taxon>Tortricidae</taxon>
        <taxon>Tortricinae</taxon>
        <taxon>Choristoneura</taxon>
    </lineage>
</organism>
<proteinExistence type="predicted"/>